<dbReference type="eggNOG" id="COG0583">
    <property type="taxonomic scope" value="Bacteria"/>
</dbReference>
<dbReference type="PANTHER" id="PTHR30537:SF5">
    <property type="entry name" value="HTH-TYPE TRANSCRIPTIONAL ACTIVATOR TTDR-RELATED"/>
    <property type="match status" value="1"/>
</dbReference>
<dbReference type="RefSeq" id="WP_013345627.1">
    <property type="nucleotide sequence ID" value="NC_014541.1"/>
</dbReference>
<dbReference type="AlphaFoldDB" id="E1SUZ4"/>
<dbReference type="Gene3D" id="1.10.10.10">
    <property type="entry name" value="Winged helix-like DNA-binding domain superfamily/Winged helix DNA-binding domain"/>
    <property type="match status" value="1"/>
</dbReference>
<dbReference type="InterPro" id="IPR036390">
    <property type="entry name" value="WH_DNA-bd_sf"/>
</dbReference>
<evidence type="ECO:0000259" key="5">
    <source>
        <dbReference type="PROSITE" id="PS50931"/>
    </source>
</evidence>
<dbReference type="SUPFAM" id="SSF53850">
    <property type="entry name" value="Periplasmic binding protein-like II"/>
    <property type="match status" value="1"/>
</dbReference>
<dbReference type="OrthoDB" id="570111at2"/>
<dbReference type="Gene3D" id="3.40.190.290">
    <property type="match status" value="1"/>
</dbReference>
<keyword evidence="3" id="KW-0238">DNA-binding</keyword>
<dbReference type="GO" id="GO:0043565">
    <property type="term" value="F:sequence-specific DNA binding"/>
    <property type="evidence" value="ECO:0007669"/>
    <property type="project" value="TreeGrafter"/>
</dbReference>
<evidence type="ECO:0000256" key="3">
    <source>
        <dbReference type="ARBA" id="ARBA00023125"/>
    </source>
</evidence>
<dbReference type="InterPro" id="IPR036388">
    <property type="entry name" value="WH-like_DNA-bd_sf"/>
</dbReference>
<feature type="domain" description="HTH lysR-type" evidence="5">
    <location>
        <begin position="1"/>
        <end position="58"/>
    </location>
</feature>
<evidence type="ECO:0000256" key="2">
    <source>
        <dbReference type="ARBA" id="ARBA00023015"/>
    </source>
</evidence>
<evidence type="ECO:0000256" key="1">
    <source>
        <dbReference type="ARBA" id="ARBA00009437"/>
    </source>
</evidence>
<comment type="similarity">
    <text evidence="1">Belongs to the LysR transcriptional regulatory family.</text>
</comment>
<keyword evidence="7" id="KW-1185">Reference proteome</keyword>
<sequence>MNIEVLRAFHTTAIFANVSKAAAQLGTSQSVLSRKIKALEAELQVDLFHRAGNSIQLTHKGRRFFTTVDNILGELNQGLDSLRSADTGATGSVMVAAPASLLEAHANLFQSLNASHPGIQLNLRSVSARDAGQMADADIMISNNLPTDQNLIARKVADEPAVFCASRDYLARHGTPSDPSQLRNHNCLTGGAALKPEADWLWRDANGQEQSVTVSGVITTDSMGVAKRMMIGGAGIACLPLGLVMDSAYDFEILFDGECYRPMSIYLVYPANKYMAQSVRVTIDHTLHHFELLQARFGEALQARTRRS</sequence>
<dbReference type="InterPro" id="IPR005119">
    <property type="entry name" value="LysR_subst-bd"/>
</dbReference>
<dbReference type="PANTHER" id="PTHR30537">
    <property type="entry name" value="HTH-TYPE TRANSCRIPTIONAL REGULATOR"/>
    <property type="match status" value="1"/>
</dbReference>
<dbReference type="GO" id="GO:0003700">
    <property type="term" value="F:DNA-binding transcription factor activity"/>
    <property type="evidence" value="ECO:0007669"/>
    <property type="project" value="InterPro"/>
</dbReference>
<dbReference type="GeneID" id="67182323"/>
<dbReference type="CDD" id="cd08422">
    <property type="entry name" value="PBP2_CrgA_like"/>
    <property type="match status" value="1"/>
</dbReference>
<dbReference type="EMBL" id="CP002209">
    <property type="protein sequence ID" value="ADN76321.1"/>
    <property type="molecule type" value="Genomic_DNA"/>
</dbReference>
<evidence type="ECO:0000313" key="6">
    <source>
        <dbReference type="EMBL" id="ADN76321.1"/>
    </source>
</evidence>
<dbReference type="KEGG" id="fbl:Fbal_2118"/>
<dbReference type="HOGENOM" id="CLU_039613_16_2_6"/>
<dbReference type="GO" id="GO:0006351">
    <property type="term" value="P:DNA-templated transcription"/>
    <property type="evidence" value="ECO:0007669"/>
    <property type="project" value="TreeGrafter"/>
</dbReference>
<organism evidence="6 7">
    <name type="scientific">Ferrimonas balearica (strain DSM 9799 / CCM 4581 / KCTC 23876 / PAT)</name>
    <dbReference type="NCBI Taxonomy" id="550540"/>
    <lineage>
        <taxon>Bacteria</taxon>
        <taxon>Pseudomonadati</taxon>
        <taxon>Pseudomonadota</taxon>
        <taxon>Gammaproteobacteria</taxon>
        <taxon>Alteromonadales</taxon>
        <taxon>Ferrimonadaceae</taxon>
        <taxon>Ferrimonas</taxon>
    </lineage>
</organism>
<dbReference type="InterPro" id="IPR000847">
    <property type="entry name" value="LysR_HTH_N"/>
</dbReference>
<dbReference type="Proteomes" id="UP000006683">
    <property type="component" value="Chromosome"/>
</dbReference>
<dbReference type="STRING" id="550540.Fbal_2118"/>
<evidence type="ECO:0000256" key="4">
    <source>
        <dbReference type="ARBA" id="ARBA00023163"/>
    </source>
</evidence>
<dbReference type="InterPro" id="IPR058163">
    <property type="entry name" value="LysR-type_TF_proteobact-type"/>
</dbReference>
<dbReference type="PROSITE" id="PS50931">
    <property type="entry name" value="HTH_LYSR"/>
    <property type="match status" value="1"/>
</dbReference>
<dbReference type="Pfam" id="PF03466">
    <property type="entry name" value="LysR_substrate"/>
    <property type="match status" value="1"/>
</dbReference>
<dbReference type="Pfam" id="PF00126">
    <property type="entry name" value="HTH_1"/>
    <property type="match status" value="1"/>
</dbReference>
<protein>
    <submittedName>
        <fullName evidence="6">Transcriptional regulator, LysR family</fullName>
    </submittedName>
</protein>
<dbReference type="SUPFAM" id="SSF46785">
    <property type="entry name" value="Winged helix' DNA-binding domain"/>
    <property type="match status" value="1"/>
</dbReference>
<gene>
    <name evidence="6" type="ordered locus">Fbal_2118</name>
</gene>
<evidence type="ECO:0000313" key="7">
    <source>
        <dbReference type="Proteomes" id="UP000006683"/>
    </source>
</evidence>
<proteinExistence type="inferred from homology"/>
<dbReference type="FunFam" id="1.10.10.10:FF:000001">
    <property type="entry name" value="LysR family transcriptional regulator"/>
    <property type="match status" value="1"/>
</dbReference>
<dbReference type="PRINTS" id="PR00039">
    <property type="entry name" value="HTHLYSR"/>
</dbReference>
<reference evidence="6 7" key="1">
    <citation type="journal article" date="2010" name="Stand. Genomic Sci.">
        <title>Complete genome sequence of Ferrimonas balearica type strain (PAT).</title>
        <authorList>
            <person name="Nolan M."/>
            <person name="Sikorski J."/>
            <person name="Davenport K."/>
            <person name="Lucas S."/>
            <person name="Glavina Del Rio T."/>
            <person name="Tice H."/>
            <person name="Cheng J."/>
            <person name="Goodwin L."/>
            <person name="Pitluck S."/>
            <person name="Liolios K."/>
            <person name="Ivanova N."/>
            <person name="Mavromatis K."/>
            <person name="Ovchinnikova G."/>
            <person name="Pati A."/>
            <person name="Chen A."/>
            <person name="Palaniappan K."/>
            <person name="Land M."/>
            <person name="Hauser L."/>
            <person name="Chang Y."/>
            <person name="Jeffries C."/>
            <person name="Tapia R."/>
            <person name="Brettin T."/>
            <person name="Detter J."/>
            <person name="Han C."/>
            <person name="Yasawong M."/>
            <person name="Rohde M."/>
            <person name="Tindall B."/>
            <person name="Goker M."/>
            <person name="Woyke T."/>
            <person name="Bristow J."/>
            <person name="Eisen J."/>
            <person name="Markowitz V."/>
            <person name="Hugenholtz P."/>
            <person name="Kyrpides N."/>
            <person name="Klenk H."/>
            <person name="Lapidus A."/>
        </authorList>
    </citation>
    <scope>NUCLEOTIDE SEQUENCE [LARGE SCALE GENOMIC DNA]</scope>
    <source>
        <strain evidence="7">DSM 9799 / CCM 4581 / KCTC 23876 / PAT</strain>
    </source>
</reference>
<accession>E1SUZ4</accession>
<keyword evidence="4" id="KW-0804">Transcription</keyword>
<keyword evidence="2" id="KW-0805">Transcription regulation</keyword>
<name>E1SUZ4_FERBD</name>